<evidence type="ECO:0000313" key="1">
    <source>
        <dbReference type="EMBL" id="ABC78315.1"/>
    </source>
</evidence>
<keyword evidence="2" id="KW-1185">Reference proteome</keyword>
<accession>Q2LW58</accession>
<proteinExistence type="predicted"/>
<dbReference type="InParanoid" id="Q2LW58"/>
<dbReference type="HOGENOM" id="CLU_2304623_0_0_7"/>
<protein>
    <submittedName>
        <fullName evidence="1">Hypothetical cytosolic protein</fullName>
    </submittedName>
</protein>
<name>Q2LW58_SYNAS</name>
<gene>
    <name evidence="1" type="ORF">SYN_02521</name>
</gene>
<dbReference type="Proteomes" id="UP000001933">
    <property type="component" value="Chromosome"/>
</dbReference>
<dbReference type="KEGG" id="sat:SYN_02521"/>
<dbReference type="EMBL" id="CP000252">
    <property type="protein sequence ID" value="ABC78315.1"/>
    <property type="molecule type" value="Genomic_DNA"/>
</dbReference>
<dbReference type="AlphaFoldDB" id="Q2LW58"/>
<reference evidence="1 2" key="1">
    <citation type="journal article" date="2007" name="Proc. Natl. Acad. Sci. U.S.A.">
        <title>The genome of Syntrophus aciditrophicus: life at the thermodynamic limit of microbial growth.</title>
        <authorList>
            <person name="McInerney M.J."/>
            <person name="Rohlin L."/>
            <person name="Mouttaki H."/>
            <person name="Kim U."/>
            <person name="Krupp R.S."/>
            <person name="Rios-Hernandez L."/>
            <person name="Sieber J."/>
            <person name="Struchtemeyer C.G."/>
            <person name="Bhattacharyya A."/>
            <person name="Campbell J.W."/>
            <person name="Gunsalus R.P."/>
        </authorList>
    </citation>
    <scope>NUCLEOTIDE SEQUENCE [LARGE SCALE GENOMIC DNA]</scope>
    <source>
        <strain evidence="1 2">SB</strain>
    </source>
</reference>
<dbReference type="RefSeq" id="WP_011418334.1">
    <property type="nucleotide sequence ID" value="NC_007759.1"/>
</dbReference>
<sequence>MISKGIRCTCCGYEGLSKSMGPESAEFQPDVPREQRLDPYSEKLHFRCPQCGFLVAVKLTSFLAADTMNEFPVFPETLDTRLMKTRNLMSVWGDDFIDPV</sequence>
<organism evidence="1 2">
    <name type="scientific">Syntrophus aciditrophicus (strain SB)</name>
    <dbReference type="NCBI Taxonomy" id="56780"/>
    <lineage>
        <taxon>Bacteria</taxon>
        <taxon>Pseudomonadati</taxon>
        <taxon>Thermodesulfobacteriota</taxon>
        <taxon>Syntrophia</taxon>
        <taxon>Syntrophales</taxon>
        <taxon>Syntrophaceae</taxon>
        <taxon>Syntrophus</taxon>
    </lineage>
</organism>
<evidence type="ECO:0000313" key="2">
    <source>
        <dbReference type="Proteomes" id="UP000001933"/>
    </source>
</evidence>